<keyword evidence="2" id="KW-0732">Signal</keyword>
<sequence>MIRLLRLFTVLLLAIALPLSGMAGVDSPIEPCPMQAQGMAMMAGMQHDCCQDEDSGKSSSHHHTKACKPGQECKTASTLQVSPGNPVLAFVTPRPSDTYAHSLLSRAPPDRWRPPRT</sequence>
<evidence type="ECO:0000256" key="2">
    <source>
        <dbReference type="SAM" id="SignalP"/>
    </source>
</evidence>
<proteinExistence type="predicted"/>
<dbReference type="AlphaFoldDB" id="A0A7W2QI33"/>
<accession>A0A7W2QI33</accession>
<name>A0A7W2QI33_PSEPU</name>
<evidence type="ECO:0000313" key="3">
    <source>
        <dbReference type="EMBL" id="MBA6115301.1"/>
    </source>
</evidence>
<comment type="caution">
    <text evidence="3">The sequence shown here is derived from an EMBL/GenBank/DDBJ whole genome shotgun (WGS) entry which is preliminary data.</text>
</comment>
<evidence type="ECO:0000256" key="1">
    <source>
        <dbReference type="SAM" id="MobiDB-lite"/>
    </source>
</evidence>
<feature type="chain" id="PRO_5031061182" description="DUF2946 domain-containing protein" evidence="2">
    <location>
        <begin position="24"/>
        <end position="117"/>
    </location>
</feature>
<gene>
    <name evidence="3" type="ORF">H4C47_06135</name>
</gene>
<reference evidence="3 4" key="1">
    <citation type="submission" date="2020-07" db="EMBL/GenBank/DDBJ databases">
        <title>Diversity of carbapenemase encoding genes among Pseudomonas putida group clinical isolates in a tertiary Brazilian hospital.</title>
        <authorList>
            <person name="Alberto-Lei F."/>
            <person name="Nodari C.S."/>
            <person name="Streling A.P."/>
            <person name="Paulino J.T."/>
            <person name="Bessa-Neto F.O."/>
            <person name="Cayo R."/>
            <person name="Gales A.C."/>
        </authorList>
    </citation>
    <scope>NUCLEOTIDE SEQUENCE [LARGE SCALE GENOMIC DNA]</scope>
    <source>
        <strain evidence="3 4">12464</strain>
    </source>
</reference>
<dbReference type="RefSeq" id="WP_054899642.1">
    <property type="nucleotide sequence ID" value="NZ_CP060529.1"/>
</dbReference>
<evidence type="ECO:0008006" key="5">
    <source>
        <dbReference type="Google" id="ProtNLM"/>
    </source>
</evidence>
<feature type="signal peptide" evidence="2">
    <location>
        <begin position="1"/>
        <end position="23"/>
    </location>
</feature>
<organism evidence="3 4">
    <name type="scientific">Pseudomonas putida</name>
    <name type="common">Arthrobacter siderocapsulatus</name>
    <dbReference type="NCBI Taxonomy" id="303"/>
    <lineage>
        <taxon>Bacteria</taxon>
        <taxon>Pseudomonadati</taxon>
        <taxon>Pseudomonadota</taxon>
        <taxon>Gammaproteobacteria</taxon>
        <taxon>Pseudomonadales</taxon>
        <taxon>Pseudomonadaceae</taxon>
        <taxon>Pseudomonas</taxon>
    </lineage>
</organism>
<evidence type="ECO:0000313" key="4">
    <source>
        <dbReference type="Proteomes" id="UP000553948"/>
    </source>
</evidence>
<feature type="region of interest" description="Disordered" evidence="1">
    <location>
        <begin position="51"/>
        <end position="78"/>
    </location>
</feature>
<dbReference type="EMBL" id="JACGDG010000004">
    <property type="protein sequence ID" value="MBA6115301.1"/>
    <property type="molecule type" value="Genomic_DNA"/>
</dbReference>
<protein>
    <recommendedName>
        <fullName evidence="5">DUF2946 domain-containing protein</fullName>
    </recommendedName>
</protein>
<dbReference type="Proteomes" id="UP000553948">
    <property type="component" value="Unassembled WGS sequence"/>
</dbReference>